<dbReference type="Gene3D" id="3.40.50.300">
    <property type="entry name" value="P-loop containing nucleotide triphosphate hydrolases"/>
    <property type="match status" value="1"/>
</dbReference>
<reference evidence="1 2" key="1">
    <citation type="submission" date="2019-12" db="EMBL/GenBank/DDBJ databases">
        <title>Devosia maris sp. nov., isolated from the deep seawater.</title>
        <authorList>
            <person name="Liu Y."/>
        </authorList>
    </citation>
    <scope>NUCLEOTIDE SEQUENCE [LARGE SCALE GENOMIC DNA]</scope>
    <source>
        <strain evidence="1 2">L53-10-65</strain>
    </source>
</reference>
<dbReference type="SUPFAM" id="SSF52540">
    <property type="entry name" value="P-loop containing nucleoside triphosphate hydrolases"/>
    <property type="match status" value="1"/>
</dbReference>
<evidence type="ECO:0000313" key="1">
    <source>
        <dbReference type="EMBL" id="MVS99902.1"/>
    </source>
</evidence>
<dbReference type="AlphaFoldDB" id="A0A7X3FTD8"/>
<comment type="caution">
    <text evidence="1">The sequence shown here is derived from an EMBL/GenBank/DDBJ whole genome shotgun (WGS) entry which is preliminary data.</text>
</comment>
<dbReference type="InterPro" id="IPR027417">
    <property type="entry name" value="P-loop_NTPase"/>
</dbReference>
<dbReference type="EMBL" id="WQRF01000003">
    <property type="protein sequence ID" value="MVS99902.1"/>
    <property type="molecule type" value="Genomic_DNA"/>
</dbReference>
<gene>
    <name evidence="1" type="ORF">GO014_12805</name>
</gene>
<name>A0A7X3FTD8_9HYPH</name>
<protein>
    <submittedName>
        <fullName evidence="1">AAA family ATPase</fullName>
    </submittedName>
</protein>
<proteinExistence type="predicted"/>
<keyword evidence="2" id="KW-1185">Reference proteome</keyword>
<accession>A0A7X3FTD8</accession>
<sequence length="175" mass="19318">MDAPQLCGRLCDAGGKTGADPAVSSTLFIIAGLPGVGKSTRAAALEAGTGGVRMEPDAWMDELKLDLWDEDRRASIEAMQWRLGRRFLAAGLSVIIEWGTWGRQERLALLEDARALGARVELIWLTAPAEIMLERVTRRGRESPPITMAQIKEWIGLFQVPDADELARYNAVHRH</sequence>
<dbReference type="Proteomes" id="UP000438106">
    <property type="component" value="Unassembled WGS sequence"/>
</dbReference>
<dbReference type="Pfam" id="PF13671">
    <property type="entry name" value="AAA_33"/>
    <property type="match status" value="1"/>
</dbReference>
<organism evidence="1 2">
    <name type="scientific">Devosia marina</name>
    <dbReference type="NCBI Taxonomy" id="2683198"/>
    <lineage>
        <taxon>Bacteria</taxon>
        <taxon>Pseudomonadati</taxon>
        <taxon>Pseudomonadota</taxon>
        <taxon>Alphaproteobacteria</taxon>
        <taxon>Hyphomicrobiales</taxon>
        <taxon>Devosiaceae</taxon>
        <taxon>Devosia</taxon>
    </lineage>
</organism>
<evidence type="ECO:0000313" key="2">
    <source>
        <dbReference type="Proteomes" id="UP000438106"/>
    </source>
</evidence>